<proteinExistence type="predicted"/>
<dbReference type="Gene3D" id="3.30.70.330">
    <property type="match status" value="1"/>
</dbReference>
<accession>A0A2P2J4L8</accession>
<sequence>MRKGGDVCFSQVFRDGNGTTGIVDYTNFEDMKYAVSLSLIFRP</sequence>
<dbReference type="AlphaFoldDB" id="A0A2P2J4L8"/>
<dbReference type="EMBL" id="GGEC01007941">
    <property type="protein sequence ID" value="MBW88424.1"/>
    <property type="molecule type" value="Transcribed_RNA"/>
</dbReference>
<organism evidence="1">
    <name type="scientific">Rhizophora mucronata</name>
    <name type="common">Asiatic mangrove</name>
    <dbReference type="NCBI Taxonomy" id="61149"/>
    <lineage>
        <taxon>Eukaryota</taxon>
        <taxon>Viridiplantae</taxon>
        <taxon>Streptophyta</taxon>
        <taxon>Embryophyta</taxon>
        <taxon>Tracheophyta</taxon>
        <taxon>Spermatophyta</taxon>
        <taxon>Magnoliopsida</taxon>
        <taxon>eudicotyledons</taxon>
        <taxon>Gunneridae</taxon>
        <taxon>Pentapetalae</taxon>
        <taxon>rosids</taxon>
        <taxon>fabids</taxon>
        <taxon>Malpighiales</taxon>
        <taxon>Rhizophoraceae</taxon>
        <taxon>Rhizophora</taxon>
    </lineage>
</organism>
<protein>
    <submittedName>
        <fullName evidence="1">Serine/arginine-rich-splicing factor SR34-like</fullName>
    </submittedName>
</protein>
<dbReference type="InterPro" id="IPR012677">
    <property type="entry name" value="Nucleotide-bd_a/b_plait_sf"/>
</dbReference>
<evidence type="ECO:0000313" key="1">
    <source>
        <dbReference type="EMBL" id="MBW88424.1"/>
    </source>
</evidence>
<reference evidence="1" key="1">
    <citation type="submission" date="2018-02" db="EMBL/GenBank/DDBJ databases">
        <title>Rhizophora mucronata_Transcriptome.</title>
        <authorList>
            <person name="Meera S.P."/>
            <person name="Sreeshan A."/>
            <person name="Augustine A."/>
        </authorList>
    </citation>
    <scope>NUCLEOTIDE SEQUENCE</scope>
    <source>
        <tissue evidence="1">Leaf</tissue>
    </source>
</reference>
<name>A0A2P2J4L8_RHIMU</name>